<comment type="caution">
    <text evidence="1">The sequence shown here is derived from an EMBL/GenBank/DDBJ whole genome shotgun (WGS) entry which is preliminary data.</text>
</comment>
<dbReference type="EMBL" id="JAAGRQ010000023">
    <property type="protein sequence ID" value="NDY56583.1"/>
    <property type="molecule type" value="Genomic_DNA"/>
</dbReference>
<gene>
    <name evidence="1" type="ORF">G3N56_07480</name>
</gene>
<dbReference type="AlphaFoldDB" id="A0A7K3NL73"/>
<evidence type="ECO:0000313" key="2">
    <source>
        <dbReference type="Proteomes" id="UP000469724"/>
    </source>
</evidence>
<dbReference type="RefSeq" id="WP_163301636.1">
    <property type="nucleotide sequence ID" value="NZ_JAAGRQ010000023.1"/>
</dbReference>
<name>A0A7K3NL73_9BACT</name>
<proteinExistence type="predicted"/>
<dbReference type="Proteomes" id="UP000469724">
    <property type="component" value="Unassembled WGS sequence"/>
</dbReference>
<evidence type="ECO:0000313" key="1">
    <source>
        <dbReference type="EMBL" id="NDY56583.1"/>
    </source>
</evidence>
<accession>A0A7K3NL73</accession>
<sequence>MAVSAVGQTPFAIYAQESSLAAASSTPLRARVVTTEAGLSFGKFGISYTSRNVELLSDDVSVSAANSGSDATTALGGFSRAESFAAVLEAATLSQRMAEAGSTCGSCDWAMPLATRPYAAAAYSATSTAGLTPPPSRTLLATV</sequence>
<keyword evidence="2" id="KW-1185">Reference proteome</keyword>
<protein>
    <submittedName>
        <fullName evidence="1">Uncharacterized protein</fullName>
    </submittedName>
</protein>
<reference evidence="1 2" key="1">
    <citation type="submission" date="2020-02" db="EMBL/GenBank/DDBJ databases">
        <title>Comparative genomics of sulfur disproportionating microorganisms.</title>
        <authorList>
            <person name="Ward L.M."/>
            <person name="Bertran E."/>
            <person name="Johnston D.T."/>
        </authorList>
    </citation>
    <scope>NUCLEOTIDE SEQUENCE [LARGE SCALE GENOMIC DNA]</scope>
    <source>
        <strain evidence="1 2">DSM 3696</strain>
    </source>
</reference>
<organism evidence="1 2">
    <name type="scientific">Desulfolutivibrio sulfodismutans</name>
    <dbReference type="NCBI Taxonomy" id="63561"/>
    <lineage>
        <taxon>Bacteria</taxon>
        <taxon>Pseudomonadati</taxon>
        <taxon>Thermodesulfobacteriota</taxon>
        <taxon>Desulfovibrionia</taxon>
        <taxon>Desulfovibrionales</taxon>
        <taxon>Desulfovibrionaceae</taxon>
        <taxon>Desulfolutivibrio</taxon>
    </lineage>
</organism>